<organism evidence="2 3">
    <name type="scientific">Kaistella daneshvariae</name>
    <dbReference type="NCBI Taxonomy" id="2487074"/>
    <lineage>
        <taxon>Bacteria</taxon>
        <taxon>Pseudomonadati</taxon>
        <taxon>Bacteroidota</taxon>
        <taxon>Flavobacteriia</taxon>
        <taxon>Flavobacteriales</taxon>
        <taxon>Weeksellaceae</taxon>
        <taxon>Chryseobacterium group</taxon>
        <taxon>Kaistella</taxon>
    </lineage>
</organism>
<dbReference type="EMBL" id="RJUG01000003">
    <property type="protein sequence ID" value="ROI09203.1"/>
    <property type="molecule type" value="Genomic_DNA"/>
</dbReference>
<gene>
    <name evidence="2" type="ORF">EGI11_07265</name>
</gene>
<evidence type="ECO:0008006" key="4">
    <source>
        <dbReference type="Google" id="ProtNLM"/>
    </source>
</evidence>
<comment type="caution">
    <text evidence="2">The sequence shown here is derived from an EMBL/GenBank/DDBJ whole genome shotgun (WGS) entry which is preliminary data.</text>
</comment>
<dbReference type="InterPro" id="IPR014756">
    <property type="entry name" value="Ig_E-set"/>
</dbReference>
<reference evidence="3" key="1">
    <citation type="submission" date="2018-11" db="EMBL/GenBank/DDBJ databases">
        <title>Proposal to divide the Flavobacteriaceae and reorganize its genera based on Amino Acid Identity values calculated from whole genome sequences.</title>
        <authorList>
            <person name="Nicholson A.C."/>
            <person name="Gulvik C.A."/>
            <person name="Whitney A.M."/>
            <person name="Humrighouse B.W."/>
            <person name="Bell M."/>
            <person name="Holmens B."/>
            <person name="Steigerwalt A."/>
            <person name="Villarma A."/>
            <person name="Sheth M."/>
            <person name="Batra D."/>
            <person name="Pryor J."/>
            <person name="Bernardet J.-F."/>
            <person name="Hugo C."/>
            <person name="Kampfer P."/>
            <person name="Newman J."/>
            <person name="Mcquiston J.R."/>
        </authorList>
    </citation>
    <scope>NUCLEOTIDE SEQUENCE [LARGE SCALE GENOMIC DNA]</scope>
    <source>
        <strain evidence="3">H3056</strain>
    </source>
</reference>
<dbReference type="Proteomes" id="UP000270224">
    <property type="component" value="Unassembled WGS sequence"/>
</dbReference>
<feature type="region of interest" description="Disordered" evidence="1">
    <location>
        <begin position="581"/>
        <end position="600"/>
    </location>
</feature>
<name>A0A3N0WW43_9FLAO</name>
<protein>
    <recommendedName>
        <fullName evidence="4">T9SS C-terminal target domain-containing protein</fullName>
    </recommendedName>
</protein>
<evidence type="ECO:0000313" key="2">
    <source>
        <dbReference type="EMBL" id="ROI09203.1"/>
    </source>
</evidence>
<proteinExistence type="predicted"/>
<dbReference type="Gene3D" id="2.60.40.10">
    <property type="entry name" value="Immunoglobulins"/>
    <property type="match status" value="2"/>
</dbReference>
<evidence type="ECO:0000313" key="3">
    <source>
        <dbReference type="Proteomes" id="UP000270224"/>
    </source>
</evidence>
<accession>A0A3N0WW43</accession>
<dbReference type="RefSeq" id="WP_123265784.1">
    <property type="nucleotide sequence ID" value="NZ_RJUG01000003.1"/>
</dbReference>
<dbReference type="InterPro" id="IPR013783">
    <property type="entry name" value="Ig-like_fold"/>
</dbReference>
<dbReference type="OrthoDB" id="1652165at2"/>
<evidence type="ECO:0000256" key="1">
    <source>
        <dbReference type="SAM" id="MobiDB-lite"/>
    </source>
</evidence>
<dbReference type="SUPFAM" id="SSF81296">
    <property type="entry name" value="E set domains"/>
    <property type="match status" value="1"/>
</dbReference>
<sequence length="2355" mass="248884">MNRFLSRNLFSFLLSLGVLSTYLVNAQKNVFKEDFNTAVSSAFTSSGSIGSSRWSVTRSGGDMGARINGGIMTLTNDASSALNVNGWVMASTSASNFDALYKPILSQNVGTVSWTFNMRQIRTDPSGFEKKLYGVAFILAGTSTSNLAGNGYAVILGESTKTDRIRLVSYSGGIQGTLTTKIASNTIGLSDFGSEYASIRVDYNPANNSWTLFVRKDNSTSFADPQAGTLVSQGSVVSSEFINTSLPVLGTYWKTDTQNGQTAFFDNISVDVSVPELSSLSPDSKVSGSGAVSLIVTGEGFLPTGKVYWDGSLRATTYNSPTQLTASIPATDLPSDFTQDVIRQVTVANGTFVSNALPFTIERAEAPSLTVSTTSLPAFSTVTGSPSSTGSYTITGQNLNGPVTITAPPNFEISSDGTTYSTSLSLLNTGTTLNNGQPVTVRVRLAANAASGKYSSSIAHSTLNAVSKTVAVSGRVLASEPTLAATNASFSNVTSTGFKLLWTNGNGAQRLVLIKESNAVNSVPADGTSYSANPVFPTGSQIGTENFVVFKGIENSVQVTGLSPNKTYYVSIFEFNGQNGTENYRPNGTTDNTSTPNTPAGLQLKTSNTSFKINFDETVDGVNAGAFQGTGISDNKVTNNVNTSNPIEAGQLDSNAWSFTGFSGVSTGFGVKSTADGSAENGVSDGAEVNSGIYAFNVGTSDTPNYTFGVQPGGGDFNPGSITLRVQNQTGAPLTSLNIGYKVYIYNDQAASSTIRFSSSSIENGPFTDQVTVDVASPAAADGASAWKAYYRVVTITGLNITNSGYYYLRWSFSPTQTATQDEFAIDDIEVIANPSTVTATFDGIAEDFILQGNAGLAGNLSVQTRLQFNGGKLALKDKILTIAGAVENISSGGLTGGTDGKLVIRGIRNPILSFDQTNLNQTNILGSLTITGASANKVTAANNFGVNNLLQVDELQTLDLADIQLFGDLAKIENNGLITTKNTSDLPFPKDKSWTGTGILHLNAGTAAQKLVPGTYTNLTLSSAGGTIATGNVTVNGILHLPSGNPSPTAGSLSMGTYTLLMGGDGTNTGIGEVSGLITRNSFTTSKLYTFGHPNSSIIFPIGGTLPTTMSAKLTLGVAPAWRPSAIKRYYDITQIGANSTKAIIRQHYLDSELNTNNVESKLVFWTHKVDENSTFEQGKSNNSSTDNYVEIANANIAEYLVATAGKVFITLDNSADALVATWTGATSESWITATNWKDGTIPGSNTKVIIPVVSTGNSYPTLPPLTGDLSTTIGSLTIEAGAKVNSSDTSKLLLNNGAGAWQNSGTFNPGTGTVIFTNPDATISGSTNFYNLTVEANARLRALEGNYMSIEGTLANNGLLYTSLLPNTVEFKGKNQIIPATTQNLTDPTVGGYHHLIISGTNANFAAETVNIRGNLSLGETVNINGKNLNFLGASDQTLSRVSSVSLEAPTIQLNNLSLNKTGGTVKLTKDVTVDGFLTLNSGLLNIGDQNLTLKNKVQGTSFGETNMIIAHGAGFVKASLNNIGSYTFPIGEYTDAPSYSPITVNVTSGTITSPALIGVSVKNLKHPNNSSAQNFLRKYWNVQQSGITSAVADITATYEPIDVQGTESNIDAAQLIGAFDAVDNPWKKFGKIGTNILTATGATLVSDNTSIFTGVTAEELSVEVFGHGSFCLGSEAKLEAVVKGGTAPYTYQWSDSLPGTATVTVPTATAGTVDYKLTVRDANGFIATDNSIPVTVLAASVGGTITPAEQQICGSSFIADLILQGSVGTVLHWQKSTDPNFITFENIPNFTTTLTAGEIGILTETTYFRAVLQSGSCTESYSVVAVIRLNSTTWNGTKWSNGDPNATTSAIFAGNYSTGANISACSIVVKDGAVVLIPAGFDVSLSGKITVEKGGKFTLASNSNLFQETNVQNLGEISVQRESSALYRLDYTMWGSPVTGTQTLQQFSPQTLSNRFYTYNSASDVFSLIEPTLNNFKTGQGYLIRIPNNHVLYGANVTAKTWTGTFTGVPNNGDILVNLNAAGNGYNMISNPYPSEINADKFLAENASEIGGTIYFWRRRNDTPDTSAYYATYSKAGGVASASSPQKPNGFIQVGQGFIVKKNAGSTGQLKFTKGMRESSADNQFFKMTAGNKSRIWLNVTNTAGDFGQMLIAYMDGAENGVDRSDGKYFGDGSTALTSWLENAEYIIQGRAPFTAQDVVPLNFKTARAGTFTISIDHVDGLFKDNQDIYLRDKLASSLQNLKKAAYVFDTEAGSFNSRFEIVYQTNSLAVNDGLSAKNEVMIYKKDGEVIVTSKSKKLNEVSVVDFAGRLLMNEENIRANSISLKLSNVNQVLILKITLEDGTIVTRKLIN</sequence>